<keyword evidence="8" id="KW-1179">Viral genome integration</keyword>
<evidence type="ECO:0000256" key="2">
    <source>
        <dbReference type="ARBA" id="ARBA00016082"/>
    </source>
</evidence>
<dbReference type="Gene3D" id="1.10.150.130">
    <property type="match status" value="1"/>
</dbReference>
<dbReference type="PANTHER" id="PTHR30349:SF81">
    <property type="entry name" value="TYROSINE RECOMBINASE XERC"/>
    <property type="match status" value="1"/>
</dbReference>
<proteinExistence type="inferred from homology"/>
<dbReference type="PANTHER" id="PTHR30349">
    <property type="entry name" value="PHAGE INTEGRASE-RELATED"/>
    <property type="match status" value="1"/>
</dbReference>
<evidence type="ECO:0000256" key="9">
    <source>
        <dbReference type="PROSITE-ProRule" id="PRU01248"/>
    </source>
</evidence>
<reference evidence="12 13" key="1">
    <citation type="submission" date="2016-02" db="EMBL/GenBank/DDBJ databases">
        <title>Isolation and characterization of bacteriophages from East Africa Rift Valley soda lakes.</title>
        <authorList>
            <person name="van Zyl L.J."/>
            <person name="Nemavhulani S."/>
            <person name="Cowan D.A."/>
            <person name="Trindade M.I."/>
        </authorList>
    </citation>
    <scope>NUCLEOTIDE SEQUENCE [LARGE SCALE GENOMIC DNA]</scope>
</reference>
<organism evidence="12 13">
    <name type="scientific">Bacillus phage Mgbh1</name>
    <dbReference type="NCBI Taxonomy" id="1796993"/>
    <lineage>
        <taxon>Viruses</taxon>
        <taxon>Duplodnaviria</taxon>
        <taxon>Heunggongvirae</taxon>
        <taxon>Uroviricota</taxon>
        <taxon>Caudoviricetes</taxon>
        <taxon>Magadivirus</taxon>
        <taxon>Magadivirus Mgbh1</taxon>
    </lineage>
</organism>
<dbReference type="SUPFAM" id="SSF56349">
    <property type="entry name" value="DNA breaking-rejoining enzymes"/>
    <property type="match status" value="1"/>
</dbReference>
<evidence type="ECO:0000256" key="3">
    <source>
        <dbReference type="ARBA" id="ARBA00022679"/>
    </source>
</evidence>
<keyword evidence="3" id="KW-0808">Transferase</keyword>
<dbReference type="Pfam" id="PF00589">
    <property type="entry name" value="Phage_integrase"/>
    <property type="match status" value="1"/>
</dbReference>
<dbReference type="KEGG" id="vg:40070740"/>
<dbReference type="InterPro" id="IPR011010">
    <property type="entry name" value="DNA_brk_join_enz"/>
</dbReference>
<dbReference type="InterPro" id="IPR004107">
    <property type="entry name" value="Integrase_SAM-like_N"/>
</dbReference>
<feature type="domain" description="Tyr recombinase" evidence="10">
    <location>
        <begin position="129"/>
        <end position="309"/>
    </location>
</feature>
<keyword evidence="8" id="KW-1160">Virus entry into host cell</keyword>
<dbReference type="PROSITE" id="PS51898">
    <property type="entry name" value="TYR_RECOMBINASE"/>
    <property type="match status" value="1"/>
</dbReference>
<evidence type="ECO:0000256" key="8">
    <source>
        <dbReference type="ARBA" id="ARBA00023195"/>
    </source>
</evidence>
<protein>
    <recommendedName>
        <fullName evidence="2">Integrase</fullName>
    </recommendedName>
</protein>
<evidence type="ECO:0000313" key="12">
    <source>
        <dbReference type="EMBL" id="AMQ66696.1"/>
    </source>
</evidence>
<keyword evidence="7" id="KW-0233">DNA recombination</keyword>
<name>A0A142F1N9_9CAUD</name>
<evidence type="ECO:0000256" key="5">
    <source>
        <dbReference type="ARBA" id="ARBA00022908"/>
    </source>
</evidence>
<dbReference type="Proteomes" id="UP000224134">
    <property type="component" value="Segment"/>
</dbReference>
<dbReference type="Pfam" id="PF02899">
    <property type="entry name" value="Phage_int_SAM_1"/>
    <property type="match status" value="1"/>
</dbReference>
<sequence>MYKRKNTLVNTNHEQFPEANELSFDIAVSLFIRDCKVRNLSPHTITYYQNELKMVQRYLESEGIKDVAQVTENDIKEHVIERMFDEEKKDTAINTRLRAARAFFRFIHKKKHIPVNPMEDLSLIKEKRNVIETFTNEQIRMLLRVPNRNTFTGLRDYALMIVMLETGVRLKELVGIRVQHVNLTDGYIRVTEAKGYKERNVPIQRQARQVLRHYIAVRGHSETEFLFVTLKDEPIAYRTVQKRIAKIGELSGVKNVRVSAHTFRHTFAKLSVQNGANIFELQAILGHTSLEMVRRYVNLFSEDVARGHAKFSPIENLY</sequence>
<dbReference type="GO" id="GO:0075713">
    <property type="term" value="P:establishment of integrated proviral latency"/>
    <property type="evidence" value="ECO:0007669"/>
    <property type="project" value="UniProtKB-KW"/>
</dbReference>
<comment type="similarity">
    <text evidence="1">Belongs to the 'phage' integrase family.</text>
</comment>
<dbReference type="GO" id="GO:0006310">
    <property type="term" value="P:DNA recombination"/>
    <property type="evidence" value="ECO:0007669"/>
    <property type="project" value="UniProtKB-KW"/>
</dbReference>
<keyword evidence="5" id="KW-0229">DNA integration</keyword>
<dbReference type="InterPro" id="IPR044068">
    <property type="entry name" value="CB"/>
</dbReference>
<dbReference type="EMBL" id="KU665491">
    <property type="protein sequence ID" value="AMQ66696.1"/>
    <property type="molecule type" value="Genomic_DNA"/>
</dbReference>
<dbReference type="InterPro" id="IPR050090">
    <property type="entry name" value="Tyrosine_recombinase_XerCD"/>
</dbReference>
<evidence type="ECO:0000256" key="4">
    <source>
        <dbReference type="ARBA" id="ARBA00022801"/>
    </source>
</evidence>
<dbReference type="GO" id="GO:0016740">
    <property type="term" value="F:transferase activity"/>
    <property type="evidence" value="ECO:0007669"/>
    <property type="project" value="UniProtKB-KW"/>
</dbReference>
<evidence type="ECO:0000259" key="11">
    <source>
        <dbReference type="PROSITE" id="PS51900"/>
    </source>
</evidence>
<evidence type="ECO:0000256" key="1">
    <source>
        <dbReference type="ARBA" id="ARBA00008857"/>
    </source>
</evidence>
<dbReference type="GO" id="GO:0003677">
    <property type="term" value="F:DNA binding"/>
    <property type="evidence" value="ECO:0007669"/>
    <property type="project" value="UniProtKB-UniRule"/>
</dbReference>
<dbReference type="InterPro" id="IPR010998">
    <property type="entry name" value="Integrase_recombinase_N"/>
</dbReference>
<feature type="domain" description="Core-binding (CB)" evidence="11">
    <location>
        <begin position="22"/>
        <end position="108"/>
    </location>
</feature>
<keyword evidence="6 9" id="KW-0238">DNA-binding</keyword>
<dbReference type="RefSeq" id="YP_009595182.1">
    <property type="nucleotide sequence ID" value="NC_041879.1"/>
</dbReference>
<dbReference type="PROSITE" id="PS51900">
    <property type="entry name" value="CB"/>
    <property type="match status" value="1"/>
</dbReference>
<keyword evidence="13" id="KW-1185">Reference proteome</keyword>
<dbReference type="InterPro" id="IPR013762">
    <property type="entry name" value="Integrase-like_cat_sf"/>
</dbReference>
<evidence type="ECO:0000256" key="7">
    <source>
        <dbReference type="ARBA" id="ARBA00023172"/>
    </source>
</evidence>
<dbReference type="GO" id="GO:0016787">
    <property type="term" value="F:hydrolase activity"/>
    <property type="evidence" value="ECO:0007669"/>
    <property type="project" value="UniProtKB-KW"/>
</dbReference>
<dbReference type="GeneID" id="40070740"/>
<accession>A0A142F1N9</accession>
<keyword evidence="4" id="KW-0378">Hydrolase</keyword>
<dbReference type="GO" id="GO:0015074">
    <property type="term" value="P:DNA integration"/>
    <property type="evidence" value="ECO:0007669"/>
    <property type="project" value="UniProtKB-KW"/>
</dbReference>
<evidence type="ECO:0000313" key="13">
    <source>
        <dbReference type="Proteomes" id="UP000224134"/>
    </source>
</evidence>
<evidence type="ECO:0000256" key="6">
    <source>
        <dbReference type="ARBA" id="ARBA00023125"/>
    </source>
</evidence>
<dbReference type="GO" id="GO:0044826">
    <property type="term" value="P:viral genome integration into host DNA"/>
    <property type="evidence" value="ECO:0007669"/>
    <property type="project" value="UniProtKB-KW"/>
</dbReference>
<dbReference type="Gene3D" id="1.10.443.10">
    <property type="entry name" value="Intergrase catalytic core"/>
    <property type="match status" value="1"/>
</dbReference>
<dbReference type="InterPro" id="IPR002104">
    <property type="entry name" value="Integrase_catalytic"/>
</dbReference>
<evidence type="ECO:0000259" key="10">
    <source>
        <dbReference type="PROSITE" id="PS51898"/>
    </source>
</evidence>